<evidence type="ECO:0000313" key="10">
    <source>
        <dbReference type="EMBL" id="BBI32435.1"/>
    </source>
</evidence>
<dbReference type="AlphaFoldDB" id="A0A3T1D346"/>
<evidence type="ECO:0000256" key="5">
    <source>
        <dbReference type="ARBA" id="ARBA00023136"/>
    </source>
</evidence>
<evidence type="ECO:0000259" key="9">
    <source>
        <dbReference type="Pfam" id="PF25198"/>
    </source>
</evidence>
<evidence type="ECO:0000256" key="3">
    <source>
        <dbReference type="ARBA" id="ARBA00022544"/>
    </source>
</evidence>
<dbReference type="Pfam" id="PF25198">
    <property type="entry name" value="Spore_GerAC_N"/>
    <property type="match status" value="1"/>
</dbReference>
<feature type="domain" description="Spore germination protein N-terminal" evidence="9">
    <location>
        <begin position="25"/>
        <end position="194"/>
    </location>
</feature>
<dbReference type="EMBL" id="AP019400">
    <property type="protein sequence ID" value="BBI32435.1"/>
    <property type="molecule type" value="Genomic_DNA"/>
</dbReference>
<dbReference type="KEGG" id="cohn:KCTCHS21_18340"/>
<sequence length="365" mass="41599">MRYRKGMGFILLILILCMNTSCGFKDIDKRFFVVAMGIDRGSKENTYQITLRLAIPASKIESGKAHTEIETFEAPTIAEGVRHIKAHVDKELDFGHCRIYLLGKSLLEQGFAKPLDWLTRRRDVQMVAFLGMAEPDALSVLKLNPKSERYPGSALFLTFGSEGTESSYTLTEYLFDWVRRLKETGQDAYLPVVRRDIDSNSYRTDKVAFLDKQKLRLILNPDETQQFNISAKRFAKSVITVPYDGTKIVMALSKVKAHVSISQAAIPVITYHIRVSGFLEESPPNFMGGDMKKIESLIKKEFNSQLEDLLYKIRDAGIDPYGFGEHYLATYFGRSKEWEQWKSAYPTVTFHVDSKVFIEQSGLIK</sequence>
<keyword evidence="7" id="KW-0449">Lipoprotein</keyword>
<organism evidence="10 11">
    <name type="scientific">Cohnella abietis</name>
    <dbReference type="NCBI Taxonomy" id="2507935"/>
    <lineage>
        <taxon>Bacteria</taxon>
        <taxon>Bacillati</taxon>
        <taxon>Bacillota</taxon>
        <taxon>Bacilli</taxon>
        <taxon>Bacillales</taxon>
        <taxon>Paenibacillaceae</taxon>
        <taxon>Cohnella</taxon>
    </lineage>
</organism>
<evidence type="ECO:0000256" key="6">
    <source>
        <dbReference type="ARBA" id="ARBA00023139"/>
    </source>
</evidence>
<gene>
    <name evidence="10" type="ORF">KCTCHS21_18340</name>
</gene>
<reference evidence="10 11" key="1">
    <citation type="submission" date="2019-01" db="EMBL/GenBank/DDBJ databases">
        <title>Complete genome sequence of Cohnella hallensis HS21 isolated from Korean fir (Abies koreana) rhizospheric soil.</title>
        <authorList>
            <person name="Jiang L."/>
            <person name="Kang S.W."/>
            <person name="Kim S."/>
            <person name="Jung J."/>
            <person name="Kim C.Y."/>
            <person name="Kim D.H."/>
            <person name="Kim S.W."/>
            <person name="Lee J."/>
        </authorList>
    </citation>
    <scope>NUCLEOTIDE SEQUENCE [LARGE SCALE GENOMIC DNA]</scope>
    <source>
        <strain evidence="10 11">HS21</strain>
    </source>
</reference>
<accession>A0A3T1D346</accession>
<dbReference type="Pfam" id="PF05504">
    <property type="entry name" value="Spore_GerAC"/>
    <property type="match status" value="1"/>
</dbReference>
<keyword evidence="3" id="KW-0309">Germination</keyword>
<comment type="subcellular location">
    <subcellularLocation>
        <location evidence="1">Membrane</location>
        <topology evidence="1">Lipid-anchor</topology>
    </subcellularLocation>
</comment>
<dbReference type="Gene3D" id="3.30.300.210">
    <property type="entry name" value="Nutrient germinant receptor protein C, domain 3"/>
    <property type="match status" value="1"/>
</dbReference>
<comment type="similarity">
    <text evidence="2">Belongs to the GerABKC lipoprotein family.</text>
</comment>
<keyword evidence="6" id="KW-0564">Palmitate</keyword>
<dbReference type="OrthoDB" id="2433998at2"/>
<evidence type="ECO:0000259" key="8">
    <source>
        <dbReference type="Pfam" id="PF05504"/>
    </source>
</evidence>
<evidence type="ECO:0008006" key="12">
    <source>
        <dbReference type="Google" id="ProtNLM"/>
    </source>
</evidence>
<dbReference type="GO" id="GO:0009847">
    <property type="term" value="P:spore germination"/>
    <property type="evidence" value="ECO:0007669"/>
    <property type="project" value="InterPro"/>
</dbReference>
<dbReference type="InterPro" id="IPR046953">
    <property type="entry name" value="Spore_GerAC-like_C"/>
</dbReference>
<keyword evidence="4" id="KW-0732">Signal</keyword>
<proteinExistence type="inferred from homology"/>
<dbReference type="PANTHER" id="PTHR35789">
    <property type="entry name" value="SPORE GERMINATION PROTEIN B3"/>
    <property type="match status" value="1"/>
</dbReference>
<keyword evidence="11" id="KW-1185">Reference proteome</keyword>
<evidence type="ECO:0000256" key="2">
    <source>
        <dbReference type="ARBA" id="ARBA00007886"/>
    </source>
</evidence>
<dbReference type="PANTHER" id="PTHR35789:SF1">
    <property type="entry name" value="SPORE GERMINATION PROTEIN B3"/>
    <property type="match status" value="1"/>
</dbReference>
<evidence type="ECO:0000256" key="4">
    <source>
        <dbReference type="ARBA" id="ARBA00022729"/>
    </source>
</evidence>
<dbReference type="Proteomes" id="UP000289856">
    <property type="component" value="Chromosome"/>
</dbReference>
<dbReference type="InterPro" id="IPR008844">
    <property type="entry name" value="Spore_GerAC-like"/>
</dbReference>
<dbReference type="GO" id="GO:0016020">
    <property type="term" value="C:membrane"/>
    <property type="evidence" value="ECO:0007669"/>
    <property type="project" value="UniProtKB-SubCell"/>
</dbReference>
<keyword evidence="5" id="KW-0472">Membrane</keyword>
<dbReference type="InterPro" id="IPR057336">
    <property type="entry name" value="GerAC_N"/>
</dbReference>
<dbReference type="InterPro" id="IPR038501">
    <property type="entry name" value="Spore_GerAC_C_sf"/>
</dbReference>
<dbReference type="RefSeq" id="WP_130606962.1">
    <property type="nucleotide sequence ID" value="NZ_AP019400.1"/>
</dbReference>
<protein>
    <recommendedName>
        <fullName evidence="12">Ger(X)C family spore germination protein</fullName>
    </recommendedName>
</protein>
<name>A0A3T1D346_9BACL</name>
<evidence type="ECO:0000313" key="11">
    <source>
        <dbReference type="Proteomes" id="UP000289856"/>
    </source>
</evidence>
<evidence type="ECO:0000256" key="7">
    <source>
        <dbReference type="ARBA" id="ARBA00023288"/>
    </source>
</evidence>
<evidence type="ECO:0000256" key="1">
    <source>
        <dbReference type="ARBA" id="ARBA00004635"/>
    </source>
</evidence>
<dbReference type="NCBIfam" id="TIGR02887">
    <property type="entry name" value="spore_ger_x_C"/>
    <property type="match status" value="1"/>
</dbReference>
<feature type="domain" description="Spore germination GerAC-like C-terminal" evidence="8">
    <location>
        <begin position="207"/>
        <end position="362"/>
    </location>
</feature>